<name>G3H727_CRIGR</name>
<dbReference type="InParanoid" id="G3H727"/>
<sequence>MVLIRENINISDDKLQPSVLTTHLACHPLLLCTSFAPLVPLLRQDPANHTVRT</sequence>
<protein>
    <submittedName>
        <fullName evidence="1">Uncharacterized protein</fullName>
    </submittedName>
</protein>
<reference evidence="2" key="1">
    <citation type="journal article" date="2011" name="Nat. Biotechnol.">
        <title>The genomic sequence of the Chinese hamster ovary (CHO)-K1 cell line.</title>
        <authorList>
            <person name="Xu X."/>
            <person name="Nagarajan H."/>
            <person name="Lewis N.E."/>
            <person name="Pan S."/>
            <person name="Cai Z."/>
            <person name="Liu X."/>
            <person name="Chen W."/>
            <person name="Xie M."/>
            <person name="Wang W."/>
            <person name="Hammond S."/>
            <person name="Andersen M.R."/>
            <person name="Neff N."/>
            <person name="Passarelli B."/>
            <person name="Koh W."/>
            <person name="Fan H.C."/>
            <person name="Wang J."/>
            <person name="Gui Y."/>
            <person name="Lee K.H."/>
            <person name="Betenbaugh M.J."/>
            <person name="Quake S.R."/>
            <person name="Famili I."/>
            <person name="Palsson B.O."/>
            <person name="Wang J."/>
        </authorList>
    </citation>
    <scope>NUCLEOTIDE SEQUENCE [LARGE SCALE GENOMIC DNA]</scope>
    <source>
        <strain evidence="2">CHO K1 cell line</strain>
    </source>
</reference>
<gene>
    <name evidence="1" type="ORF">I79_006152</name>
</gene>
<evidence type="ECO:0000313" key="1">
    <source>
        <dbReference type="EMBL" id="EGV95049.1"/>
    </source>
</evidence>
<dbReference type="AlphaFoldDB" id="G3H727"/>
<evidence type="ECO:0000313" key="2">
    <source>
        <dbReference type="Proteomes" id="UP000001075"/>
    </source>
</evidence>
<accession>G3H727</accession>
<proteinExistence type="predicted"/>
<dbReference type="EMBL" id="JH000186">
    <property type="protein sequence ID" value="EGV95049.1"/>
    <property type="molecule type" value="Genomic_DNA"/>
</dbReference>
<dbReference type="Proteomes" id="UP000001075">
    <property type="component" value="Unassembled WGS sequence"/>
</dbReference>
<organism evidence="1 2">
    <name type="scientific">Cricetulus griseus</name>
    <name type="common">Chinese hamster</name>
    <name type="synonym">Cricetulus barabensis griseus</name>
    <dbReference type="NCBI Taxonomy" id="10029"/>
    <lineage>
        <taxon>Eukaryota</taxon>
        <taxon>Metazoa</taxon>
        <taxon>Chordata</taxon>
        <taxon>Craniata</taxon>
        <taxon>Vertebrata</taxon>
        <taxon>Euteleostomi</taxon>
        <taxon>Mammalia</taxon>
        <taxon>Eutheria</taxon>
        <taxon>Euarchontoglires</taxon>
        <taxon>Glires</taxon>
        <taxon>Rodentia</taxon>
        <taxon>Myomorpha</taxon>
        <taxon>Muroidea</taxon>
        <taxon>Cricetidae</taxon>
        <taxon>Cricetinae</taxon>
        <taxon>Cricetulus</taxon>
    </lineage>
</organism>